<dbReference type="SUPFAM" id="SSF48726">
    <property type="entry name" value="Immunoglobulin"/>
    <property type="match status" value="2"/>
</dbReference>
<dbReference type="InterPro" id="IPR036179">
    <property type="entry name" value="Ig-like_dom_sf"/>
</dbReference>
<evidence type="ECO:0000256" key="1">
    <source>
        <dbReference type="SAM" id="MobiDB-lite"/>
    </source>
</evidence>
<dbReference type="PANTHER" id="PTHR21063">
    <property type="entry name" value="LFA-3"/>
    <property type="match status" value="1"/>
</dbReference>
<gene>
    <name evidence="4" type="ORF">IRJ41_021863</name>
</gene>
<feature type="region of interest" description="Disordered" evidence="1">
    <location>
        <begin position="311"/>
        <end position="330"/>
    </location>
</feature>
<accession>A0A9W7W8P6</accession>
<feature type="chain" id="PRO_5040822739" description="Immunoglobulin domain-containing protein" evidence="2">
    <location>
        <begin position="19"/>
        <end position="359"/>
    </location>
</feature>
<feature type="non-terminal residue" evidence="4">
    <location>
        <position position="359"/>
    </location>
</feature>
<dbReference type="InterPro" id="IPR013783">
    <property type="entry name" value="Ig-like_fold"/>
</dbReference>
<evidence type="ECO:0000313" key="4">
    <source>
        <dbReference type="EMBL" id="KAI7791552.1"/>
    </source>
</evidence>
<dbReference type="SMART" id="SM00409">
    <property type="entry name" value="IG"/>
    <property type="match status" value="2"/>
</dbReference>
<feature type="domain" description="Immunoglobulin" evidence="3">
    <location>
        <begin position="21"/>
        <end position="118"/>
    </location>
</feature>
<evidence type="ECO:0000256" key="2">
    <source>
        <dbReference type="SAM" id="SignalP"/>
    </source>
</evidence>
<evidence type="ECO:0000259" key="3">
    <source>
        <dbReference type="SMART" id="SM00409"/>
    </source>
</evidence>
<dbReference type="PANTHER" id="PTHR21063:SF4">
    <property type="entry name" value="CD48 ANTIGEN-RELATED"/>
    <property type="match status" value="1"/>
</dbReference>
<reference evidence="4" key="1">
    <citation type="submission" date="2021-02" db="EMBL/GenBank/DDBJ databases">
        <title>Comparative genomics reveals that relaxation of natural selection precedes convergent phenotypic evolution of cavefish.</title>
        <authorList>
            <person name="Peng Z."/>
        </authorList>
    </citation>
    <scope>NUCLEOTIDE SEQUENCE</scope>
    <source>
        <tissue evidence="4">Muscle</tissue>
    </source>
</reference>
<keyword evidence="5" id="KW-1185">Reference proteome</keyword>
<protein>
    <recommendedName>
        <fullName evidence="3">Immunoglobulin domain-containing protein</fullName>
    </recommendedName>
</protein>
<dbReference type="Gene3D" id="2.60.40.10">
    <property type="entry name" value="Immunoglobulins"/>
    <property type="match status" value="2"/>
</dbReference>
<keyword evidence="2" id="KW-0732">Signal</keyword>
<dbReference type="Pfam" id="PF07686">
    <property type="entry name" value="V-set"/>
    <property type="match status" value="1"/>
</dbReference>
<name>A0A9W7W8P6_TRIRA</name>
<dbReference type="AlphaFoldDB" id="A0A9W7W8P6"/>
<feature type="signal peptide" evidence="2">
    <location>
        <begin position="1"/>
        <end position="18"/>
    </location>
</feature>
<proteinExistence type="predicted"/>
<evidence type="ECO:0000313" key="5">
    <source>
        <dbReference type="Proteomes" id="UP001059041"/>
    </source>
</evidence>
<feature type="region of interest" description="Disordered" evidence="1">
    <location>
        <begin position="124"/>
        <end position="150"/>
    </location>
</feature>
<dbReference type="EMBL" id="JAFHDT010000025">
    <property type="protein sequence ID" value="KAI7791552.1"/>
    <property type="molecule type" value="Genomic_DNA"/>
</dbReference>
<organism evidence="4 5">
    <name type="scientific">Triplophysa rosa</name>
    <name type="common">Cave loach</name>
    <dbReference type="NCBI Taxonomy" id="992332"/>
    <lineage>
        <taxon>Eukaryota</taxon>
        <taxon>Metazoa</taxon>
        <taxon>Chordata</taxon>
        <taxon>Craniata</taxon>
        <taxon>Vertebrata</taxon>
        <taxon>Euteleostomi</taxon>
        <taxon>Actinopterygii</taxon>
        <taxon>Neopterygii</taxon>
        <taxon>Teleostei</taxon>
        <taxon>Ostariophysi</taxon>
        <taxon>Cypriniformes</taxon>
        <taxon>Nemacheilidae</taxon>
        <taxon>Triplophysa</taxon>
    </lineage>
</organism>
<sequence>FHTLHVFSLCLWLAGVFGDEVKSVSVMEGRSVTLHTDLTELQTAHDEIDWRFGVDGPRIARMINSNPRCDYHETFRDRLEINTQTGDLTIKNIRSDDRGVYQLIIGIRNKKRFKVTVNAPTAVSISESTQTPSSSSSSSSPSSSTESSGVSGVFGVKVEVKSVSVMEGENVTLHTNVTELQTDHVIKWRFENIIIATINSSRNINPLYYINDETEMFRDRLKMNNQTGDLTITHITSHHSGLYKLRINMTDEPKVKKNITVTVNVSVESSIVIRALHVCYICSSDGIMTQNTQLKSPKNGYEQHIAVNISESTQTSTSSSSSSSSKSSGVSVNHMLTFTTSYKLQTPNTTNCECDIYFI</sequence>
<dbReference type="InterPro" id="IPR003599">
    <property type="entry name" value="Ig_sub"/>
</dbReference>
<comment type="caution">
    <text evidence="4">The sequence shown here is derived from an EMBL/GenBank/DDBJ whole genome shotgun (WGS) entry which is preliminary data.</text>
</comment>
<dbReference type="InterPro" id="IPR013106">
    <property type="entry name" value="Ig_V-set"/>
</dbReference>
<feature type="domain" description="Immunoglobulin" evidence="3">
    <location>
        <begin position="160"/>
        <end position="264"/>
    </location>
</feature>
<dbReference type="Proteomes" id="UP001059041">
    <property type="component" value="Linkage Group LG25"/>
</dbReference>